<protein>
    <submittedName>
        <fullName evidence="1">TatD family hydrolase</fullName>
    </submittedName>
</protein>
<dbReference type="RefSeq" id="WP_353642714.1">
    <property type="nucleotide sequence ID" value="NZ_CP159253.1"/>
</dbReference>
<dbReference type="EMBL" id="CP159253">
    <property type="protein sequence ID" value="XCG49755.1"/>
    <property type="molecule type" value="Genomic_DNA"/>
</dbReference>
<keyword evidence="1" id="KW-0378">Hydrolase</keyword>
<dbReference type="Pfam" id="PF01026">
    <property type="entry name" value="TatD_DNase"/>
    <property type="match status" value="1"/>
</dbReference>
<sequence>MAFFGAVGSIIRRSAASEGKILSVHSVRTASGVLDLAEECLPRDRGKVVLHWFSGTRRSSARGAGRLLFLGEPGDATKSRGREIVAQLPIDRILTETDEPFVDVVGAPITRAGCCRQLKLLPPFSNSRSLIWPTGLFGAG</sequence>
<proteinExistence type="predicted"/>
<dbReference type="SUPFAM" id="SSF51556">
    <property type="entry name" value="Metallo-dependent hydrolases"/>
    <property type="match status" value="1"/>
</dbReference>
<reference evidence="1" key="1">
    <citation type="submission" date="2024-06" db="EMBL/GenBank/DDBJ databases">
        <title>Mesorhizobium karijinii sp. nov., a symbiont of the iconic Swainsona formosa from arid Australia.</title>
        <authorList>
            <person name="Hill Y.J."/>
            <person name="Watkin E.L.J."/>
            <person name="O'Hara G.W."/>
            <person name="Terpolilli J."/>
            <person name="Tye M.L."/>
            <person name="Kohlmeier M.G."/>
        </authorList>
    </citation>
    <scope>NUCLEOTIDE SEQUENCE</scope>
    <source>
        <strain evidence="1">WSM2240</strain>
    </source>
</reference>
<gene>
    <name evidence="1" type="ORF">ABVK50_04105</name>
</gene>
<dbReference type="GO" id="GO:0016788">
    <property type="term" value="F:hydrolase activity, acting on ester bonds"/>
    <property type="evidence" value="ECO:0007669"/>
    <property type="project" value="InterPro"/>
</dbReference>
<accession>A0AAU8CSE8</accession>
<evidence type="ECO:0000313" key="1">
    <source>
        <dbReference type="EMBL" id="XCG49755.1"/>
    </source>
</evidence>
<dbReference type="InterPro" id="IPR001130">
    <property type="entry name" value="TatD-like"/>
</dbReference>
<dbReference type="Gene3D" id="3.20.20.140">
    <property type="entry name" value="Metal-dependent hydrolases"/>
    <property type="match status" value="1"/>
</dbReference>
<organism evidence="1">
    <name type="scientific">Mesorhizobium sp. WSM2240</name>
    <dbReference type="NCBI Taxonomy" id="3228851"/>
    <lineage>
        <taxon>Bacteria</taxon>
        <taxon>Pseudomonadati</taxon>
        <taxon>Pseudomonadota</taxon>
        <taxon>Alphaproteobacteria</taxon>
        <taxon>Hyphomicrobiales</taxon>
        <taxon>Phyllobacteriaceae</taxon>
        <taxon>Mesorhizobium</taxon>
    </lineage>
</organism>
<name>A0AAU8CSE8_9HYPH</name>
<dbReference type="InterPro" id="IPR032466">
    <property type="entry name" value="Metal_Hydrolase"/>
</dbReference>
<dbReference type="AlphaFoldDB" id="A0AAU8CSE8"/>